<sequence length="166" mass="18681">MDNPLTQVELAYLAGLIDGEGTITLERTGKRRMNGVMGLSPSVIVANTDTSIVQWVVTSFERIGAKPYIKTQTPSQKNKRCKPCYWVIVKSLTKSKKILTVVKQYLIAKRAQADLILEFIQIRGDSQGAKGKPYGEREMRILDQIRALNYRGVSETEDYGIRMKIA</sequence>
<name>A0A0F9R3K9_9ZZZZ</name>
<gene>
    <name evidence="2" type="ORF">LCGC14_0643850</name>
</gene>
<comment type="caution">
    <text evidence="2">The sequence shown here is derived from an EMBL/GenBank/DDBJ whole genome shotgun (WGS) entry which is preliminary data.</text>
</comment>
<dbReference type="Pfam" id="PF14528">
    <property type="entry name" value="LAGLIDADG_3"/>
    <property type="match status" value="1"/>
</dbReference>
<dbReference type="GO" id="GO:0004519">
    <property type="term" value="F:endonuclease activity"/>
    <property type="evidence" value="ECO:0007669"/>
    <property type="project" value="InterPro"/>
</dbReference>
<dbReference type="InterPro" id="IPR004860">
    <property type="entry name" value="LAGLIDADG_dom"/>
</dbReference>
<accession>A0A0F9R3K9</accession>
<feature type="domain" description="Homing endonuclease LAGLIDADG" evidence="1">
    <location>
        <begin position="8"/>
        <end position="82"/>
    </location>
</feature>
<dbReference type="EMBL" id="LAZR01001172">
    <property type="protein sequence ID" value="KKN49354.1"/>
    <property type="molecule type" value="Genomic_DNA"/>
</dbReference>
<proteinExistence type="predicted"/>
<organism evidence="2">
    <name type="scientific">marine sediment metagenome</name>
    <dbReference type="NCBI Taxonomy" id="412755"/>
    <lineage>
        <taxon>unclassified sequences</taxon>
        <taxon>metagenomes</taxon>
        <taxon>ecological metagenomes</taxon>
    </lineage>
</organism>
<evidence type="ECO:0000313" key="2">
    <source>
        <dbReference type="EMBL" id="KKN49354.1"/>
    </source>
</evidence>
<reference evidence="2" key="1">
    <citation type="journal article" date="2015" name="Nature">
        <title>Complex archaea that bridge the gap between prokaryotes and eukaryotes.</title>
        <authorList>
            <person name="Spang A."/>
            <person name="Saw J.H."/>
            <person name="Jorgensen S.L."/>
            <person name="Zaremba-Niedzwiedzka K."/>
            <person name="Martijn J."/>
            <person name="Lind A.E."/>
            <person name="van Eijk R."/>
            <person name="Schleper C."/>
            <person name="Guy L."/>
            <person name="Ettema T.J."/>
        </authorList>
    </citation>
    <scope>NUCLEOTIDE SEQUENCE</scope>
</reference>
<dbReference type="AlphaFoldDB" id="A0A0F9R3K9"/>
<dbReference type="InterPro" id="IPR027434">
    <property type="entry name" value="Homing_endonucl"/>
</dbReference>
<dbReference type="SUPFAM" id="SSF55608">
    <property type="entry name" value="Homing endonucleases"/>
    <property type="match status" value="1"/>
</dbReference>
<evidence type="ECO:0000259" key="1">
    <source>
        <dbReference type="Pfam" id="PF14528"/>
    </source>
</evidence>
<dbReference type="Gene3D" id="3.10.28.10">
    <property type="entry name" value="Homing endonucleases"/>
    <property type="match status" value="1"/>
</dbReference>
<protein>
    <recommendedName>
        <fullName evidence="1">Homing endonuclease LAGLIDADG domain-containing protein</fullName>
    </recommendedName>
</protein>